<feature type="compositionally biased region" description="Low complexity" evidence="1">
    <location>
        <begin position="85"/>
        <end position="107"/>
    </location>
</feature>
<evidence type="ECO:0000313" key="2">
    <source>
        <dbReference type="EMBL" id="KAF5390624.1"/>
    </source>
</evidence>
<comment type="caution">
    <text evidence="2">The sequence shown here is derived from an EMBL/GenBank/DDBJ whole genome shotgun (WGS) entry which is preliminary data.</text>
</comment>
<feature type="region of interest" description="Disordered" evidence="1">
    <location>
        <begin position="342"/>
        <end position="385"/>
    </location>
</feature>
<feature type="compositionally biased region" description="Basic residues" evidence="1">
    <location>
        <begin position="818"/>
        <end position="829"/>
    </location>
</feature>
<feature type="compositionally biased region" description="Basic and acidic residues" evidence="1">
    <location>
        <begin position="607"/>
        <end position="625"/>
    </location>
</feature>
<feature type="region of interest" description="Disordered" evidence="1">
    <location>
        <begin position="449"/>
        <end position="473"/>
    </location>
</feature>
<sequence length="1097" mass="120386">MFPVPSSSSSYSLQNFHYDNHRTTQNVRIGYHSGVEEAHPDGFSKTLLSSSPMSSDSRPHSPHHSSSPSRHAYYRRIYPRSPDRYSSPTSQNSYSSPYAKRASSPLTPSSPPLSSPLTRFDCAAYHSNAKVHVVGREVDNSYFDDSRLHYRDVNEQSGVNLPSFRSLFGSNERKNSQPSVAWRIGDTDSYPSLDFDTSLPPLKFPPLSLKNFATPSIPSECEPRSDSHLNNSAHLLDNYIDRISTDPEVSHIQKTLFHSPCQTPARSQYPLYGVSTPQTPQTPESSKLTFFSPSKISPYPRRTFFLESSERNRTSPVRPKSRRDLLQLVEIADVVEKGLPEAKQPCKLPEETSLDSATSLSSSPAAYQSSLPPSSPPTSEAQLSPMADAEELPALTISPLTDTTMDALDLILDDGESQKSTELLFESQTEVLLVGDDVLPAVSQSIDLESTEGRHQLGVTSSGNRNPNSNSTDVLPSVTEPGHLKMAGDATSKPDPVSLQALKCDEAIAVGYNSNREPVVEEFIQHTSSVNVLISPSNIVSFKSVSDARIDQPTPSSELKQQKNAINSKAKVISVAPPIASSAPRVTVTVVRRTRPAPRVQRNTGVRLDKSPESTEKGQQEKDLLKTTTSEIVNSRCSTAKRPRGTSRERAKISEAPRTKKLKVDTEGDKMKTKTSASVPADVVPTTPFSASSTSPLVSPSTIPAKRKADDDTTKTPSLPVSKVTNKSRALPLLTAAEVKEIDPRQQKKAPVSSSFSSLTSTVPYESWSAALAAAYGSPSSHGSKVLSPKSKVVPKPAKKIRSRLQSDLSSGEEIKPKSLKMRSPRSKRMVVESDSEDDSEKEGTSSGSESELVKPTRLAQTRERNALRSTPDSDSDLSSSENDDDEQSEASSDEHMPSKPLSKSQKPKSLFPPLSALDLELTGIIIETMSLSRSSSHLASALYRTVQETRSSIFEKLLKAYPAHFRVATEDVLSKGLAVRNVAESSSRRGRSKRFSASNEEGDITGMSEEDIMWVSEFERVMKNCATKCSMFGMVESSFRNDPRDRPLPFSSRFFYVPDCDPDIERAQLIKLTMPGAGKRSETKKYKQYYWKPVGK</sequence>
<dbReference type="EMBL" id="JAACJN010000014">
    <property type="protein sequence ID" value="KAF5390624.1"/>
    <property type="molecule type" value="Genomic_DNA"/>
</dbReference>
<feature type="compositionally biased region" description="Polar residues" evidence="1">
    <location>
        <begin position="458"/>
        <end position="473"/>
    </location>
</feature>
<evidence type="ECO:0000313" key="3">
    <source>
        <dbReference type="Proteomes" id="UP000518752"/>
    </source>
</evidence>
<protein>
    <submittedName>
        <fullName evidence="2">Uncharacterized protein</fullName>
    </submittedName>
</protein>
<proteinExistence type="predicted"/>
<reference evidence="2 3" key="1">
    <citation type="journal article" date="2020" name="ISME J.">
        <title>Uncovering the hidden diversity of litter-decomposition mechanisms in mushroom-forming fungi.</title>
        <authorList>
            <person name="Floudas D."/>
            <person name="Bentzer J."/>
            <person name="Ahren D."/>
            <person name="Johansson T."/>
            <person name="Persson P."/>
            <person name="Tunlid A."/>
        </authorList>
    </citation>
    <scope>NUCLEOTIDE SEQUENCE [LARGE SCALE GENOMIC DNA]</scope>
    <source>
        <strain evidence="2 3">CBS 406.79</strain>
    </source>
</reference>
<feature type="compositionally biased region" description="Low complexity" evidence="1">
    <location>
        <begin position="685"/>
        <end position="704"/>
    </location>
</feature>
<dbReference type="AlphaFoldDB" id="A0A8H5ME71"/>
<feature type="region of interest" description="Disordered" evidence="1">
    <location>
        <begin position="35"/>
        <end position="113"/>
    </location>
</feature>
<feature type="compositionally biased region" description="Low complexity" evidence="1">
    <location>
        <begin position="354"/>
        <end position="372"/>
    </location>
</feature>
<name>A0A8H5ME71_9AGAR</name>
<feature type="compositionally biased region" description="Low complexity" evidence="1">
    <location>
        <begin position="899"/>
        <end position="911"/>
    </location>
</feature>
<keyword evidence="3" id="KW-1185">Reference proteome</keyword>
<feature type="region of interest" description="Disordered" evidence="1">
    <location>
        <begin position="595"/>
        <end position="729"/>
    </location>
</feature>
<evidence type="ECO:0000256" key="1">
    <source>
        <dbReference type="SAM" id="MobiDB-lite"/>
    </source>
</evidence>
<gene>
    <name evidence="2" type="ORF">D9757_002611</name>
</gene>
<organism evidence="2 3">
    <name type="scientific">Collybiopsis confluens</name>
    <dbReference type="NCBI Taxonomy" id="2823264"/>
    <lineage>
        <taxon>Eukaryota</taxon>
        <taxon>Fungi</taxon>
        <taxon>Dikarya</taxon>
        <taxon>Basidiomycota</taxon>
        <taxon>Agaricomycotina</taxon>
        <taxon>Agaricomycetes</taxon>
        <taxon>Agaricomycetidae</taxon>
        <taxon>Agaricales</taxon>
        <taxon>Marasmiineae</taxon>
        <taxon>Omphalotaceae</taxon>
        <taxon>Collybiopsis</taxon>
    </lineage>
</organism>
<accession>A0A8H5ME71</accession>
<feature type="region of interest" description="Disordered" evidence="1">
    <location>
        <begin position="776"/>
        <end position="911"/>
    </location>
</feature>
<dbReference type="OrthoDB" id="5348546at2759"/>
<feature type="compositionally biased region" description="Polar residues" evidence="1">
    <location>
        <begin position="715"/>
        <end position="728"/>
    </location>
</feature>
<feature type="compositionally biased region" description="Polar residues" evidence="1">
    <location>
        <begin position="626"/>
        <end position="638"/>
    </location>
</feature>
<dbReference type="Proteomes" id="UP000518752">
    <property type="component" value="Unassembled WGS sequence"/>
</dbReference>
<feature type="compositionally biased region" description="Low complexity" evidence="1">
    <location>
        <begin position="784"/>
        <end position="796"/>
    </location>
</feature>
<feature type="compositionally biased region" description="Basic and acidic residues" evidence="1">
    <location>
        <begin position="646"/>
        <end position="672"/>
    </location>
</feature>